<reference evidence="1" key="1">
    <citation type="submission" date="2020-05" db="EMBL/GenBank/DDBJ databases">
        <title>Large-scale comparative analyses of tick genomes elucidate their genetic diversity and vector capacities.</title>
        <authorList>
            <person name="Jia N."/>
            <person name="Wang J."/>
            <person name="Shi W."/>
            <person name="Du L."/>
            <person name="Sun Y."/>
            <person name="Zhan W."/>
            <person name="Jiang J."/>
            <person name="Wang Q."/>
            <person name="Zhang B."/>
            <person name="Ji P."/>
            <person name="Sakyi L.B."/>
            <person name="Cui X."/>
            <person name="Yuan T."/>
            <person name="Jiang B."/>
            <person name="Yang W."/>
            <person name="Lam T.T.-Y."/>
            <person name="Chang Q."/>
            <person name="Ding S."/>
            <person name="Wang X."/>
            <person name="Zhu J."/>
            <person name="Ruan X."/>
            <person name="Zhao L."/>
            <person name="Wei J."/>
            <person name="Que T."/>
            <person name="Du C."/>
            <person name="Cheng J."/>
            <person name="Dai P."/>
            <person name="Han X."/>
            <person name="Huang E."/>
            <person name="Gao Y."/>
            <person name="Liu J."/>
            <person name="Shao H."/>
            <person name="Ye R."/>
            <person name="Li L."/>
            <person name="Wei W."/>
            <person name="Wang X."/>
            <person name="Wang C."/>
            <person name="Yang T."/>
            <person name="Huo Q."/>
            <person name="Li W."/>
            <person name="Guo W."/>
            <person name="Chen H."/>
            <person name="Zhou L."/>
            <person name="Ni X."/>
            <person name="Tian J."/>
            <person name="Zhou Y."/>
            <person name="Sheng Y."/>
            <person name="Liu T."/>
            <person name="Pan Y."/>
            <person name="Xia L."/>
            <person name="Li J."/>
            <person name="Zhao F."/>
            <person name="Cao W."/>
        </authorList>
    </citation>
    <scope>NUCLEOTIDE SEQUENCE</scope>
    <source>
        <strain evidence="1">Hyas-2018</strain>
    </source>
</reference>
<keyword evidence="2" id="KW-1185">Reference proteome</keyword>
<proteinExistence type="predicted"/>
<name>A0ACB7RX01_HYAAI</name>
<gene>
    <name evidence="1" type="ORF">HPB50_017325</name>
</gene>
<sequence length="107" mass="12602">MRAKHLRSDRFLEPFRDSPGRDNYLVGNINSFLLGGTLSVTRAMMWHMLNFAAHPDTVQARVQREIDNVVGRERLPTWEDRKQMPYTLACVWEMERWKTAPLGILRM</sequence>
<comment type="caution">
    <text evidence="1">The sequence shown here is derived from an EMBL/GenBank/DDBJ whole genome shotgun (WGS) entry which is preliminary data.</text>
</comment>
<dbReference type="Proteomes" id="UP000821845">
    <property type="component" value="Chromosome 7"/>
</dbReference>
<evidence type="ECO:0000313" key="1">
    <source>
        <dbReference type="EMBL" id="KAH6926337.1"/>
    </source>
</evidence>
<protein>
    <submittedName>
        <fullName evidence="1">Uncharacterized protein</fullName>
    </submittedName>
</protein>
<evidence type="ECO:0000313" key="2">
    <source>
        <dbReference type="Proteomes" id="UP000821845"/>
    </source>
</evidence>
<accession>A0ACB7RX01</accession>
<organism evidence="1 2">
    <name type="scientific">Hyalomma asiaticum</name>
    <name type="common">Tick</name>
    <dbReference type="NCBI Taxonomy" id="266040"/>
    <lineage>
        <taxon>Eukaryota</taxon>
        <taxon>Metazoa</taxon>
        <taxon>Ecdysozoa</taxon>
        <taxon>Arthropoda</taxon>
        <taxon>Chelicerata</taxon>
        <taxon>Arachnida</taxon>
        <taxon>Acari</taxon>
        <taxon>Parasitiformes</taxon>
        <taxon>Ixodida</taxon>
        <taxon>Ixodoidea</taxon>
        <taxon>Ixodidae</taxon>
        <taxon>Hyalomminae</taxon>
        <taxon>Hyalomma</taxon>
    </lineage>
</organism>
<dbReference type="EMBL" id="CM023487">
    <property type="protein sequence ID" value="KAH6926337.1"/>
    <property type="molecule type" value="Genomic_DNA"/>
</dbReference>